<feature type="region of interest" description="Disordered" evidence="1">
    <location>
        <begin position="326"/>
        <end position="349"/>
    </location>
</feature>
<dbReference type="AlphaFoldDB" id="A0A6A5YW22"/>
<accession>A0A6A5YW22</accession>
<gene>
    <name evidence="2" type="ORF">BDV96DRAFT_603819</name>
</gene>
<reference evidence="2" key="1">
    <citation type="journal article" date="2020" name="Stud. Mycol.">
        <title>101 Dothideomycetes genomes: a test case for predicting lifestyles and emergence of pathogens.</title>
        <authorList>
            <person name="Haridas S."/>
            <person name="Albert R."/>
            <person name="Binder M."/>
            <person name="Bloem J."/>
            <person name="Labutti K."/>
            <person name="Salamov A."/>
            <person name="Andreopoulos B."/>
            <person name="Baker S."/>
            <person name="Barry K."/>
            <person name="Bills G."/>
            <person name="Bluhm B."/>
            <person name="Cannon C."/>
            <person name="Castanera R."/>
            <person name="Culley D."/>
            <person name="Daum C."/>
            <person name="Ezra D."/>
            <person name="Gonzalez J."/>
            <person name="Henrissat B."/>
            <person name="Kuo A."/>
            <person name="Liang C."/>
            <person name="Lipzen A."/>
            <person name="Lutzoni F."/>
            <person name="Magnuson J."/>
            <person name="Mondo S."/>
            <person name="Nolan M."/>
            <person name="Ohm R."/>
            <person name="Pangilinan J."/>
            <person name="Park H.-J."/>
            <person name="Ramirez L."/>
            <person name="Alfaro M."/>
            <person name="Sun H."/>
            <person name="Tritt A."/>
            <person name="Yoshinaga Y."/>
            <person name="Zwiers L.-H."/>
            <person name="Turgeon B."/>
            <person name="Goodwin S."/>
            <person name="Spatafora J."/>
            <person name="Crous P."/>
            <person name="Grigoriev I."/>
        </authorList>
    </citation>
    <scope>NUCLEOTIDE SEQUENCE</scope>
    <source>
        <strain evidence="2">CBS 627.86</strain>
    </source>
</reference>
<feature type="region of interest" description="Disordered" evidence="1">
    <location>
        <begin position="510"/>
        <end position="529"/>
    </location>
</feature>
<organism evidence="2 3">
    <name type="scientific">Lophiotrema nucula</name>
    <dbReference type="NCBI Taxonomy" id="690887"/>
    <lineage>
        <taxon>Eukaryota</taxon>
        <taxon>Fungi</taxon>
        <taxon>Dikarya</taxon>
        <taxon>Ascomycota</taxon>
        <taxon>Pezizomycotina</taxon>
        <taxon>Dothideomycetes</taxon>
        <taxon>Pleosporomycetidae</taxon>
        <taxon>Pleosporales</taxon>
        <taxon>Lophiotremataceae</taxon>
        <taxon>Lophiotrema</taxon>
    </lineage>
</organism>
<name>A0A6A5YW22_9PLEO</name>
<feature type="region of interest" description="Disordered" evidence="1">
    <location>
        <begin position="1"/>
        <end position="24"/>
    </location>
</feature>
<dbReference type="EMBL" id="ML977337">
    <property type="protein sequence ID" value="KAF2110757.1"/>
    <property type="molecule type" value="Genomic_DNA"/>
</dbReference>
<feature type="region of interest" description="Disordered" evidence="1">
    <location>
        <begin position="551"/>
        <end position="588"/>
    </location>
</feature>
<feature type="compositionally biased region" description="Pro residues" evidence="1">
    <location>
        <begin position="1"/>
        <end position="12"/>
    </location>
</feature>
<evidence type="ECO:0000313" key="2">
    <source>
        <dbReference type="EMBL" id="KAF2110757.1"/>
    </source>
</evidence>
<feature type="compositionally biased region" description="Low complexity" evidence="1">
    <location>
        <begin position="564"/>
        <end position="579"/>
    </location>
</feature>
<evidence type="ECO:0000256" key="1">
    <source>
        <dbReference type="SAM" id="MobiDB-lite"/>
    </source>
</evidence>
<evidence type="ECO:0000313" key="3">
    <source>
        <dbReference type="Proteomes" id="UP000799770"/>
    </source>
</evidence>
<proteinExistence type="predicted"/>
<dbReference type="OrthoDB" id="5411773at2759"/>
<protein>
    <submittedName>
        <fullName evidence="2">Uncharacterized protein</fullName>
    </submittedName>
</protein>
<sequence>MPSIPIPTPVPGASPAVNGHAAAPSPFEAIGRQPRYPIQRPAQPLSYELANHSKAYLESQQYVSGFAFLDALLSSGTSISTPAKPYIALLAPAPQLALASTLIVYPETTTRATSHEDPKGADAATQYLRSVHTTISPLNDTVRSAYTFAYERPRRRGGRAGSNSPVEDEDDADRLYTPAANAQALWVRARDFWHVVGWAFNCSVTHKKRWERWKLWLQLMLDYLEAEWVPRVKLRREEHVDAEKVLMESLIWHYISSDDPGNRSNRRRMVKAILAMGSAQAMIQYPEVWKDETAEPKREEVDAELKNALAGQLVDYGHDEDAEMVDAPAPSRRARASPTKKSMPLEEDDEDDITIEDAAAAINRLGGIDAIRLRQRIIALLAQVAQSLPSRFTTLSDFFDGLTEEMVRLPTILFEVLLSTSSLLPAQQMALNANLLLPLASGQMPDYIRYDPQQSHLEETLLPMRATTHSFAANAKISLILEQMFMLMMRQLKATVALRRTMETGVVARSSVHGTGRGKRGNAQEEEQAERILKESHDRLFGLLEVLELSQGMEPQPMAEKSFDSIMTSSMSSAQSMSSPGGDIPEDD</sequence>
<dbReference type="Proteomes" id="UP000799770">
    <property type="component" value="Unassembled WGS sequence"/>
</dbReference>
<keyword evidence="3" id="KW-1185">Reference proteome</keyword>